<dbReference type="Proteomes" id="UP000199074">
    <property type="component" value="Unassembled WGS sequence"/>
</dbReference>
<dbReference type="EMBL" id="FPCK01000001">
    <property type="protein sequence ID" value="SFV29961.1"/>
    <property type="molecule type" value="Genomic_DNA"/>
</dbReference>
<feature type="signal peptide" evidence="1">
    <location>
        <begin position="1"/>
        <end position="19"/>
    </location>
</feature>
<keyword evidence="1" id="KW-0732">Signal</keyword>
<dbReference type="AlphaFoldDB" id="A0A1I7N5N3"/>
<evidence type="ECO:0000313" key="2">
    <source>
        <dbReference type="EMBL" id="SFV29961.1"/>
    </source>
</evidence>
<feature type="chain" id="PRO_5011665577" evidence="1">
    <location>
        <begin position="20"/>
        <end position="74"/>
    </location>
</feature>
<name>A0A1I7N5N3_9HYPH</name>
<reference evidence="2 3" key="1">
    <citation type="submission" date="2016-10" db="EMBL/GenBank/DDBJ databases">
        <authorList>
            <person name="de Groot N.N."/>
        </authorList>
    </citation>
    <scope>NUCLEOTIDE SEQUENCE [LARGE SCALE GENOMIC DNA]</scope>
    <source>
        <strain evidence="2 3">IPL20</strain>
    </source>
</reference>
<protein>
    <submittedName>
        <fullName evidence="2">Uncharacterized protein</fullName>
    </submittedName>
</protein>
<dbReference type="STRING" id="429728.SAMN05216456_0881"/>
<evidence type="ECO:0000313" key="3">
    <source>
        <dbReference type="Proteomes" id="UP000199074"/>
    </source>
</evidence>
<sequence length="74" mass="7903">MRPIVLILATLLIATPAAATTSMVEAQLCRSQLSLLVSGNKLTEEEIERFESQCACLEQSGESAGQCSDFLGDL</sequence>
<organism evidence="2 3">
    <name type="scientific">Devosia crocina</name>
    <dbReference type="NCBI Taxonomy" id="429728"/>
    <lineage>
        <taxon>Bacteria</taxon>
        <taxon>Pseudomonadati</taxon>
        <taxon>Pseudomonadota</taxon>
        <taxon>Alphaproteobacteria</taxon>
        <taxon>Hyphomicrobiales</taxon>
        <taxon>Devosiaceae</taxon>
        <taxon>Devosia</taxon>
    </lineage>
</organism>
<gene>
    <name evidence="2" type="ORF">SAMN05216456_0881</name>
</gene>
<accession>A0A1I7N5N3</accession>
<evidence type="ECO:0000256" key="1">
    <source>
        <dbReference type="SAM" id="SignalP"/>
    </source>
</evidence>
<proteinExistence type="predicted"/>
<dbReference type="RefSeq" id="WP_139232479.1">
    <property type="nucleotide sequence ID" value="NZ_FPCK01000001.1"/>
</dbReference>
<keyword evidence="3" id="KW-1185">Reference proteome</keyword>
<dbReference type="OrthoDB" id="7726273at2"/>